<protein>
    <submittedName>
        <fullName evidence="2">Uncharacterized protein</fullName>
    </submittedName>
</protein>
<dbReference type="Proteomes" id="UP000182100">
    <property type="component" value="Unassembled WGS sequence"/>
</dbReference>
<evidence type="ECO:0000313" key="2">
    <source>
        <dbReference type="EMBL" id="SDC97056.1"/>
    </source>
</evidence>
<accession>A0A1G6QZH3</accession>
<dbReference type="AlphaFoldDB" id="A0A1G6QZH3"/>
<dbReference type="EMBL" id="FMZK01000004">
    <property type="protein sequence ID" value="SDC97056.1"/>
    <property type="molecule type" value="Genomic_DNA"/>
</dbReference>
<name>A0A1G6QZH3_9ACTN</name>
<reference evidence="3" key="1">
    <citation type="submission" date="2016-10" db="EMBL/GenBank/DDBJ databases">
        <authorList>
            <person name="Varghese N."/>
            <person name="Submissions S."/>
        </authorList>
    </citation>
    <scope>NUCLEOTIDE SEQUENCE [LARGE SCALE GENOMIC DNA]</scope>
    <source>
        <strain evidence="3">CGMCC 4.3504</strain>
    </source>
</reference>
<sequence length="72" mass="7614">MSPEVSRIVGIATVLSGIALAFWLILGPPWDWEGGMRWLRHGLALGSLGAISLGARLSFPSGKEDVPDTAPD</sequence>
<keyword evidence="1" id="KW-0812">Transmembrane</keyword>
<organism evidence="2 3">
    <name type="scientific">Streptomyces prasinopilosus</name>
    <dbReference type="NCBI Taxonomy" id="67344"/>
    <lineage>
        <taxon>Bacteria</taxon>
        <taxon>Bacillati</taxon>
        <taxon>Actinomycetota</taxon>
        <taxon>Actinomycetes</taxon>
        <taxon>Kitasatosporales</taxon>
        <taxon>Streptomycetaceae</taxon>
        <taxon>Streptomyces</taxon>
    </lineage>
</organism>
<keyword evidence="3" id="KW-1185">Reference proteome</keyword>
<evidence type="ECO:0000256" key="1">
    <source>
        <dbReference type="SAM" id="Phobius"/>
    </source>
</evidence>
<feature type="transmembrane region" description="Helical" evidence="1">
    <location>
        <begin position="6"/>
        <end position="26"/>
    </location>
</feature>
<proteinExistence type="predicted"/>
<keyword evidence="1" id="KW-1133">Transmembrane helix</keyword>
<gene>
    <name evidence="2" type="ORF">SAMN05216505_104297</name>
</gene>
<keyword evidence="1" id="KW-0472">Membrane</keyword>
<evidence type="ECO:0000313" key="3">
    <source>
        <dbReference type="Proteomes" id="UP000182100"/>
    </source>
</evidence>